<evidence type="ECO:0000256" key="3">
    <source>
        <dbReference type="ARBA" id="ARBA00023163"/>
    </source>
</evidence>
<keyword evidence="3" id="KW-0804">Transcription</keyword>
<dbReference type="GO" id="GO:0045893">
    <property type="term" value="P:positive regulation of DNA-templated transcription"/>
    <property type="evidence" value="ECO:0007669"/>
    <property type="project" value="InterPro"/>
</dbReference>
<evidence type="ECO:0000313" key="9">
    <source>
        <dbReference type="WBParaSite" id="snap_masked-unitig_36155-processed-gene-0.0-mRNA-1"/>
    </source>
</evidence>
<dbReference type="WBParaSite" id="snap_masked-unitig_36155-processed-gene-0.0-mRNA-1">
    <property type="protein sequence ID" value="snap_masked-unitig_36155-processed-gene-0.0-mRNA-1"/>
    <property type="gene ID" value="snap_masked-unitig_36155-processed-gene-0.0"/>
</dbReference>
<proteinExistence type="predicted"/>
<feature type="region of interest" description="Disordered" evidence="6">
    <location>
        <begin position="193"/>
        <end position="220"/>
    </location>
</feature>
<dbReference type="PRINTS" id="PR00937">
    <property type="entry name" value="TBOX"/>
</dbReference>
<comment type="subcellular location">
    <subcellularLocation>
        <location evidence="5">Nucleus</location>
    </subcellularLocation>
</comment>
<evidence type="ECO:0000256" key="1">
    <source>
        <dbReference type="ARBA" id="ARBA00023015"/>
    </source>
</evidence>
<reference evidence="9" key="1">
    <citation type="submission" date="2016-11" db="UniProtKB">
        <authorList>
            <consortium name="WormBaseParasite"/>
        </authorList>
    </citation>
    <scope>IDENTIFICATION</scope>
</reference>
<evidence type="ECO:0000313" key="8">
    <source>
        <dbReference type="Proteomes" id="UP000095280"/>
    </source>
</evidence>
<dbReference type="PANTHER" id="PTHR11267">
    <property type="entry name" value="T-BOX PROTEIN-RELATED"/>
    <property type="match status" value="1"/>
</dbReference>
<dbReference type="InterPro" id="IPR008967">
    <property type="entry name" value="p53-like_TF_DNA-bd_sf"/>
</dbReference>
<dbReference type="InterPro" id="IPR036960">
    <property type="entry name" value="T-box_sf"/>
</dbReference>
<protein>
    <submittedName>
        <fullName evidence="9">T-box domain-containing protein</fullName>
    </submittedName>
</protein>
<dbReference type="InterPro" id="IPR046360">
    <property type="entry name" value="T-box_DNA-bd"/>
</dbReference>
<evidence type="ECO:0000256" key="6">
    <source>
        <dbReference type="SAM" id="MobiDB-lite"/>
    </source>
</evidence>
<feature type="domain" description="T-box" evidence="7">
    <location>
        <begin position="31"/>
        <end position="171"/>
    </location>
</feature>
<keyword evidence="1" id="KW-0805">Transcription regulation</keyword>
<dbReference type="AlphaFoldDB" id="A0A1I8JQG5"/>
<evidence type="ECO:0000256" key="2">
    <source>
        <dbReference type="ARBA" id="ARBA00023125"/>
    </source>
</evidence>
<dbReference type="Pfam" id="PF00907">
    <property type="entry name" value="T-box"/>
    <property type="match status" value="1"/>
</dbReference>
<keyword evidence="8" id="KW-1185">Reference proteome</keyword>
<dbReference type="Proteomes" id="UP000095280">
    <property type="component" value="Unplaced"/>
</dbReference>
<dbReference type="GO" id="GO:0001708">
    <property type="term" value="P:cell fate specification"/>
    <property type="evidence" value="ECO:0007669"/>
    <property type="project" value="TreeGrafter"/>
</dbReference>
<dbReference type="GO" id="GO:0000978">
    <property type="term" value="F:RNA polymerase II cis-regulatory region sequence-specific DNA binding"/>
    <property type="evidence" value="ECO:0007669"/>
    <property type="project" value="InterPro"/>
</dbReference>
<evidence type="ECO:0000259" key="7">
    <source>
        <dbReference type="PROSITE" id="PS50252"/>
    </source>
</evidence>
<sequence length="300" mass="33430">DYAALIQQAPQLQPYYLTTLAPSGEQVHVALSNSSTWRQVQPAEHGDDCHQIGLAYVHPDSPAPGKHWTRQEVAFMRLKLTNKLDCFANEPARNGTMIFAYSMHKYLPVVHIRELSRNGFCRQQPQLPSCQPPSRTSEPDIVEFGSYTEADRLSLRLLEASSSSRAHRSRRLYRLNSAVDSFANSLAASSTIPSSEVDSSQLRQRGATRQSLQSQLTSAHLSPHSSRQFYYQPAYNYHLVERRTNGRNCSIGPLLSTPLQQQQQPRSSSSSVQPPPATVMPDNSSSLSTVSFQQSANCDL</sequence>
<accession>A0A1I8JQG5</accession>
<keyword evidence="4 5" id="KW-0539">Nucleus</keyword>
<dbReference type="PROSITE" id="PS50252">
    <property type="entry name" value="TBOX_3"/>
    <property type="match status" value="1"/>
</dbReference>
<dbReference type="GO" id="GO:0005634">
    <property type="term" value="C:nucleus"/>
    <property type="evidence" value="ECO:0007669"/>
    <property type="project" value="UniProtKB-SubCell"/>
</dbReference>
<dbReference type="Gene3D" id="2.60.40.820">
    <property type="entry name" value="Transcription factor, T-box"/>
    <property type="match status" value="1"/>
</dbReference>
<evidence type="ECO:0000256" key="4">
    <source>
        <dbReference type="ARBA" id="ARBA00023242"/>
    </source>
</evidence>
<organism evidence="8 9">
    <name type="scientific">Macrostomum lignano</name>
    <dbReference type="NCBI Taxonomy" id="282301"/>
    <lineage>
        <taxon>Eukaryota</taxon>
        <taxon>Metazoa</taxon>
        <taxon>Spiralia</taxon>
        <taxon>Lophotrochozoa</taxon>
        <taxon>Platyhelminthes</taxon>
        <taxon>Rhabditophora</taxon>
        <taxon>Macrostomorpha</taxon>
        <taxon>Macrostomida</taxon>
        <taxon>Macrostomidae</taxon>
        <taxon>Macrostomum</taxon>
    </lineage>
</organism>
<dbReference type="InterPro" id="IPR001699">
    <property type="entry name" value="TF_T-box"/>
</dbReference>
<feature type="region of interest" description="Disordered" evidence="6">
    <location>
        <begin position="249"/>
        <end position="300"/>
    </location>
</feature>
<name>A0A1I8JQG5_9PLAT</name>
<feature type="compositionally biased region" description="Low complexity" evidence="6">
    <location>
        <begin position="284"/>
        <end position="300"/>
    </location>
</feature>
<evidence type="ECO:0000256" key="5">
    <source>
        <dbReference type="PROSITE-ProRule" id="PRU00201"/>
    </source>
</evidence>
<dbReference type="PANTHER" id="PTHR11267:SF204">
    <property type="entry name" value="SPADETAIL"/>
    <property type="match status" value="1"/>
</dbReference>
<feature type="compositionally biased region" description="Low complexity" evidence="6">
    <location>
        <begin position="253"/>
        <end position="272"/>
    </location>
</feature>
<comment type="caution">
    <text evidence="5">Lacks conserved residue(s) required for the propagation of feature annotation.</text>
</comment>
<dbReference type="GO" id="GO:0000785">
    <property type="term" value="C:chromatin"/>
    <property type="evidence" value="ECO:0007669"/>
    <property type="project" value="TreeGrafter"/>
</dbReference>
<dbReference type="SUPFAM" id="SSF49417">
    <property type="entry name" value="p53-like transcription factors"/>
    <property type="match status" value="1"/>
</dbReference>
<keyword evidence="2 5" id="KW-0238">DNA-binding</keyword>
<dbReference type="GO" id="GO:0000981">
    <property type="term" value="F:DNA-binding transcription factor activity, RNA polymerase II-specific"/>
    <property type="evidence" value="ECO:0007669"/>
    <property type="project" value="TreeGrafter"/>
</dbReference>